<keyword evidence="2" id="KW-0732">Signal</keyword>
<keyword evidence="4" id="KW-1185">Reference proteome</keyword>
<dbReference type="InterPro" id="IPR038696">
    <property type="entry name" value="IalB_sf"/>
</dbReference>
<dbReference type="Proteomes" id="UP000432089">
    <property type="component" value="Unassembled WGS sequence"/>
</dbReference>
<accession>A0A7V7PRX8</accession>
<sequence length="240" mass="25206">MKDRTPVKNSSLPVSVAAIRAGLLGGAILAALAGQAAAQSAPKPAAPAKPAAAAAQPQAVPGTQWFKVCSKQGDNEICNTQYTLIADTRQLITAVNLIDVKGKVSQKVVQAVVPTGRVIGAGVQMQIDSSKAQTMNYSVCFPDRCIAEAQLTDQMIAALKKGNNLTVTSVNFQRQPNPIKITLSGLGKAYDGQATQQSDLAKRQQELNDALQKQADARRKKFEDAQTQAKAGAAAPATQQ</sequence>
<protein>
    <submittedName>
        <fullName evidence="3">Invasion associated locus B family protein</fullName>
    </submittedName>
</protein>
<dbReference type="InterPro" id="IPR010642">
    <property type="entry name" value="Invasion_prot_B"/>
</dbReference>
<dbReference type="Gene3D" id="2.60.40.1880">
    <property type="entry name" value="Invasion associated locus B (IalB) protein"/>
    <property type="match status" value="1"/>
</dbReference>
<evidence type="ECO:0000313" key="4">
    <source>
        <dbReference type="Proteomes" id="UP000432089"/>
    </source>
</evidence>
<evidence type="ECO:0000256" key="2">
    <source>
        <dbReference type="SAM" id="SignalP"/>
    </source>
</evidence>
<organism evidence="3 4">
    <name type="scientific">Plantimonas leprariae</name>
    <dbReference type="NCBI Taxonomy" id="2615207"/>
    <lineage>
        <taxon>Bacteria</taxon>
        <taxon>Pseudomonadati</taxon>
        <taxon>Pseudomonadota</taxon>
        <taxon>Alphaproteobacteria</taxon>
        <taxon>Hyphomicrobiales</taxon>
        <taxon>Aurantimonadaceae</taxon>
        <taxon>Plantimonas</taxon>
    </lineage>
</organism>
<feature type="chain" id="PRO_5030723339" evidence="2">
    <location>
        <begin position="39"/>
        <end position="240"/>
    </location>
</feature>
<evidence type="ECO:0000256" key="1">
    <source>
        <dbReference type="SAM" id="MobiDB-lite"/>
    </source>
</evidence>
<dbReference type="AlphaFoldDB" id="A0A7V7PRX8"/>
<dbReference type="EMBL" id="VZDO01000002">
    <property type="protein sequence ID" value="KAB0681742.1"/>
    <property type="molecule type" value="Genomic_DNA"/>
</dbReference>
<feature type="compositionally biased region" description="Basic and acidic residues" evidence="1">
    <location>
        <begin position="215"/>
        <end position="224"/>
    </location>
</feature>
<proteinExistence type="predicted"/>
<feature type="signal peptide" evidence="2">
    <location>
        <begin position="1"/>
        <end position="38"/>
    </location>
</feature>
<gene>
    <name evidence="3" type="ORF">F6X38_02645</name>
</gene>
<comment type="caution">
    <text evidence="3">The sequence shown here is derived from an EMBL/GenBank/DDBJ whole genome shotgun (WGS) entry which is preliminary data.</text>
</comment>
<name>A0A7V7PRX8_9HYPH</name>
<feature type="region of interest" description="Disordered" evidence="1">
    <location>
        <begin position="211"/>
        <end position="240"/>
    </location>
</feature>
<dbReference type="Pfam" id="PF06776">
    <property type="entry name" value="IalB"/>
    <property type="match status" value="1"/>
</dbReference>
<evidence type="ECO:0000313" key="3">
    <source>
        <dbReference type="EMBL" id="KAB0681742.1"/>
    </source>
</evidence>
<feature type="compositionally biased region" description="Low complexity" evidence="1">
    <location>
        <begin position="225"/>
        <end position="240"/>
    </location>
</feature>
<reference evidence="3 4" key="1">
    <citation type="submission" date="2019-09" db="EMBL/GenBank/DDBJ databases">
        <title>YIM 132180 draft genome.</title>
        <authorList>
            <person name="Zhang K."/>
        </authorList>
    </citation>
    <scope>NUCLEOTIDE SEQUENCE [LARGE SCALE GENOMIC DNA]</scope>
    <source>
        <strain evidence="3 4">YIM 132180</strain>
    </source>
</reference>